<reference evidence="1" key="2">
    <citation type="submission" date="2020-11" db="EMBL/GenBank/DDBJ databases">
        <authorList>
            <person name="McCartney M.A."/>
            <person name="Auch B."/>
            <person name="Kono T."/>
            <person name="Mallez S."/>
            <person name="Becker A."/>
            <person name="Gohl D.M."/>
            <person name="Silverstein K.A.T."/>
            <person name="Koren S."/>
            <person name="Bechman K.B."/>
            <person name="Herman A."/>
            <person name="Abrahante J.E."/>
            <person name="Garbe J."/>
        </authorList>
    </citation>
    <scope>NUCLEOTIDE SEQUENCE</scope>
    <source>
        <strain evidence="1">Duluth1</strain>
        <tissue evidence="1">Whole animal</tissue>
    </source>
</reference>
<dbReference type="Proteomes" id="UP000828390">
    <property type="component" value="Unassembled WGS sequence"/>
</dbReference>
<name>A0A9D4LNY4_DREPO</name>
<sequence length="63" mass="7174">MTARPGRFTQTQHAGYRHLNINVSEDSSGSPIRFTSQTTKAVLVLTCHKARLSVQDYFREHAR</sequence>
<accession>A0A9D4LNY4</accession>
<reference evidence="1" key="1">
    <citation type="journal article" date="2019" name="bioRxiv">
        <title>The Genome of the Zebra Mussel, Dreissena polymorpha: A Resource for Invasive Species Research.</title>
        <authorList>
            <person name="McCartney M.A."/>
            <person name="Auch B."/>
            <person name="Kono T."/>
            <person name="Mallez S."/>
            <person name="Zhang Y."/>
            <person name="Obille A."/>
            <person name="Becker A."/>
            <person name="Abrahante J.E."/>
            <person name="Garbe J."/>
            <person name="Badalamenti J.P."/>
            <person name="Herman A."/>
            <person name="Mangelson H."/>
            <person name="Liachko I."/>
            <person name="Sullivan S."/>
            <person name="Sone E.D."/>
            <person name="Koren S."/>
            <person name="Silverstein K.A.T."/>
            <person name="Beckman K.B."/>
            <person name="Gohl D.M."/>
        </authorList>
    </citation>
    <scope>NUCLEOTIDE SEQUENCE</scope>
    <source>
        <strain evidence="1">Duluth1</strain>
        <tissue evidence="1">Whole animal</tissue>
    </source>
</reference>
<protein>
    <submittedName>
        <fullName evidence="1">Uncharacterized protein</fullName>
    </submittedName>
</protein>
<proteinExistence type="predicted"/>
<dbReference type="AlphaFoldDB" id="A0A9D4LNY4"/>
<dbReference type="EMBL" id="JAIWYP010000002">
    <property type="protein sequence ID" value="KAH3861078.1"/>
    <property type="molecule type" value="Genomic_DNA"/>
</dbReference>
<comment type="caution">
    <text evidence="1">The sequence shown here is derived from an EMBL/GenBank/DDBJ whole genome shotgun (WGS) entry which is preliminary data.</text>
</comment>
<evidence type="ECO:0000313" key="2">
    <source>
        <dbReference type="Proteomes" id="UP000828390"/>
    </source>
</evidence>
<gene>
    <name evidence="1" type="ORF">DPMN_024006</name>
</gene>
<organism evidence="1 2">
    <name type="scientific">Dreissena polymorpha</name>
    <name type="common">Zebra mussel</name>
    <name type="synonym">Mytilus polymorpha</name>
    <dbReference type="NCBI Taxonomy" id="45954"/>
    <lineage>
        <taxon>Eukaryota</taxon>
        <taxon>Metazoa</taxon>
        <taxon>Spiralia</taxon>
        <taxon>Lophotrochozoa</taxon>
        <taxon>Mollusca</taxon>
        <taxon>Bivalvia</taxon>
        <taxon>Autobranchia</taxon>
        <taxon>Heteroconchia</taxon>
        <taxon>Euheterodonta</taxon>
        <taxon>Imparidentia</taxon>
        <taxon>Neoheterodontei</taxon>
        <taxon>Myida</taxon>
        <taxon>Dreissenoidea</taxon>
        <taxon>Dreissenidae</taxon>
        <taxon>Dreissena</taxon>
    </lineage>
</organism>
<evidence type="ECO:0000313" key="1">
    <source>
        <dbReference type="EMBL" id="KAH3861078.1"/>
    </source>
</evidence>
<keyword evidence="2" id="KW-1185">Reference proteome</keyword>